<dbReference type="GO" id="GO:0003676">
    <property type="term" value="F:nucleic acid binding"/>
    <property type="evidence" value="ECO:0007669"/>
    <property type="project" value="InterPro"/>
</dbReference>
<proteinExistence type="predicted"/>
<dbReference type="Gene3D" id="3.30.420.10">
    <property type="entry name" value="Ribonuclease H-like superfamily/Ribonuclease H"/>
    <property type="match status" value="1"/>
</dbReference>
<dbReference type="Pfam" id="PF13358">
    <property type="entry name" value="DDE_3"/>
    <property type="match status" value="1"/>
</dbReference>
<gene>
    <name evidence="3" type="ORF">F4U95_22420</name>
    <name evidence="2" type="ORF">F4U96_22490</name>
</gene>
<dbReference type="InterPro" id="IPR036397">
    <property type="entry name" value="RNaseH_sf"/>
</dbReference>
<dbReference type="EMBL" id="VYQB01000029">
    <property type="protein sequence ID" value="KAA9011767.1"/>
    <property type="molecule type" value="Genomic_DNA"/>
</dbReference>
<dbReference type="PANTHER" id="PTHR46564">
    <property type="entry name" value="TRANSPOSASE"/>
    <property type="match status" value="1"/>
</dbReference>
<dbReference type="Proteomes" id="UP000325933">
    <property type="component" value="Unassembled WGS sequence"/>
</dbReference>
<sequence length="320" mass="35055">MPSPLSVDLRERVVSAVAAVASCHQAAARFGVSVSSASRWSDRFRQEGQLAPKPSGGDHASHRIEAQADLILTIYEARPAIFLRELRDALTERGLQTSTSSLSRFFARRGITRKKGRFHAAEQAREDVRAAREAWFENQDGLDPDRLVFLDETAAATNMACRYGRAPRGERCRLAVPHGHYKTTTITAALRRDGLCATSLFDGATNGARFRAYVADTLVPALKPGDTVILDNLQAHKVAGVRETIEDAGARLLYLPPYSPDFNPIEQIFAKLKALLRTAAARTVPDLWHAIRQALARFTADECRNSLAAAGYDTDLAVAT</sequence>
<organism evidence="3 4">
    <name type="scientific">Sphingobium limneticum</name>
    <dbReference type="NCBI Taxonomy" id="1007511"/>
    <lineage>
        <taxon>Bacteria</taxon>
        <taxon>Pseudomonadati</taxon>
        <taxon>Pseudomonadota</taxon>
        <taxon>Alphaproteobacteria</taxon>
        <taxon>Sphingomonadales</taxon>
        <taxon>Sphingomonadaceae</taxon>
        <taxon>Sphingobium</taxon>
    </lineage>
</organism>
<evidence type="ECO:0000259" key="1">
    <source>
        <dbReference type="Pfam" id="PF13358"/>
    </source>
</evidence>
<dbReference type="Pfam" id="PF13384">
    <property type="entry name" value="HTH_23"/>
    <property type="match status" value="1"/>
</dbReference>
<feature type="domain" description="Tc1-like transposase DDE" evidence="1">
    <location>
        <begin position="146"/>
        <end position="284"/>
    </location>
</feature>
<evidence type="ECO:0000313" key="3">
    <source>
        <dbReference type="EMBL" id="KAA9024400.1"/>
    </source>
</evidence>
<dbReference type="InterPro" id="IPR038717">
    <property type="entry name" value="Tc1-like_DDE_dom"/>
</dbReference>
<protein>
    <submittedName>
        <fullName evidence="3">IS630 family transposase</fullName>
    </submittedName>
</protein>
<dbReference type="InterPro" id="IPR009057">
    <property type="entry name" value="Homeodomain-like_sf"/>
</dbReference>
<comment type="caution">
    <text evidence="3">The sequence shown here is derived from an EMBL/GenBank/DDBJ whole genome shotgun (WGS) entry which is preliminary data.</text>
</comment>
<evidence type="ECO:0000313" key="4">
    <source>
        <dbReference type="Proteomes" id="UP000325933"/>
    </source>
</evidence>
<dbReference type="RefSeq" id="WP_120253505.1">
    <property type="nucleotide sequence ID" value="NZ_VYPZ01000037.1"/>
</dbReference>
<dbReference type="NCBIfam" id="NF033545">
    <property type="entry name" value="transpos_IS630"/>
    <property type="match status" value="1"/>
</dbReference>
<evidence type="ECO:0000313" key="5">
    <source>
        <dbReference type="Proteomes" id="UP000326364"/>
    </source>
</evidence>
<dbReference type="EMBL" id="VYQA01000028">
    <property type="protein sequence ID" value="KAA9024400.1"/>
    <property type="molecule type" value="Genomic_DNA"/>
</dbReference>
<dbReference type="Proteomes" id="UP000326364">
    <property type="component" value="Unassembled WGS sequence"/>
</dbReference>
<dbReference type="AlphaFoldDB" id="A0A5J5HV78"/>
<dbReference type="SUPFAM" id="SSF46689">
    <property type="entry name" value="Homeodomain-like"/>
    <property type="match status" value="1"/>
</dbReference>
<dbReference type="PANTHER" id="PTHR46564:SF1">
    <property type="entry name" value="TRANSPOSASE"/>
    <property type="match status" value="1"/>
</dbReference>
<reference evidence="4 5" key="1">
    <citation type="submission" date="2019-09" db="EMBL/GenBank/DDBJ databases">
        <authorList>
            <person name="Feng G."/>
        </authorList>
    </citation>
    <scope>NUCLEOTIDE SEQUENCE [LARGE SCALE GENOMIC DNA]</scope>
    <source>
        <strain evidence="3 4">KACC 19283</strain>
        <strain evidence="2 5">KACC 19284</strain>
    </source>
</reference>
<keyword evidence="5" id="KW-1185">Reference proteome</keyword>
<evidence type="ECO:0000313" key="2">
    <source>
        <dbReference type="EMBL" id="KAA9011767.1"/>
    </source>
</evidence>
<name>A0A5J5HV78_9SPHN</name>
<dbReference type="InterPro" id="IPR047655">
    <property type="entry name" value="Transpos_IS630-like"/>
</dbReference>
<accession>A0A5J5HV78</accession>